<dbReference type="Pfam" id="PF00226">
    <property type="entry name" value="DnaJ"/>
    <property type="match status" value="1"/>
</dbReference>
<keyword evidence="4" id="KW-1185">Reference proteome</keyword>
<organism evidence="3 4">
    <name type="scientific">Verticillium longisporum</name>
    <name type="common">Verticillium dahliae var. longisporum</name>
    <dbReference type="NCBI Taxonomy" id="100787"/>
    <lineage>
        <taxon>Eukaryota</taxon>
        <taxon>Fungi</taxon>
        <taxon>Dikarya</taxon>
        <taxon>Ascomycota</taxon>
        <taxon>Pezizomycotina</taxon>
        <taxon>Sordariomycetes</taxon>
        <taxon>Hypocreomycetidae</taxon>
        <taxon>Glomerellales</taxon>
        <taxon>Plectosphaerellaceae</taxon>
        <taxon>Verticillium</taxon>
    </lineage>
</organism>
<dbReference type="InterPro" id="IPR036869">
    <property type="entry name" value="J_dom_sf"/>
</dbReference>
<dbReference type="PROSITE" id="PS50076">
    <property type="entry name" value="DNAJ_2"/>
    <property type="match status" value="1"/>
</dbReference>
<feature type="compositionally biased region" description="Pro residues" evidence="1">
    <location>
        <begin position="432"/>
        <end position="444"/>
    </location>
</feature>
<protein>
    <recommendedName>
        <fullName evidence="2">J domain-containing protein</fullName>
    </recommendedName>
</protein>
<dbReference type="InterPro" id="IPR001623">
    <property type="entry name" value="DnaJ_domain"/>
</dbReference>
<dbReference type="PANTHER" id="PTHR44144:SF1">
    <property type="entry name" value="DNAJ HOMOLOG SUBFAMILY C MEMBER 9"/>
    <property type="match status" value="1"/>
</dbReference>
<dbReference type="STRING" id="100787.A0A0G4KW71"/>
<dbReference type="GO" id="GO:0005634">
    <property type="term" value="C:nucleus"/>
    <property type="evidence" value="ECO:0007669"/>
    <property type="project" value="TreeGrafter"/>
</dbReference>
<dbReference type="Gene3D" id="1.10.287.110">
    <property type="entry name" value="DnaJ domain"/>
    <property type="match status" value="1"/>
</dbReference>
<feature type="compositionally biased region" description="Polar residues" evidence="1">
    <location>
        <begin position="265"/>
        <end position="281"/>
    </location>
</feature>
<dbReference type="GO" id="GO:0005737">
    <property type="term" value="C:cytoplasm"/>
    <property type="evidence" value="ECO:0007669"/>
    <property type="project" value="TreeGrafter"/>
</dbReference>
<evidence type="ECO:0000313" key="4">
    <source>
        <dbReference type="Proteomes" id="UP000044602"/>
    </source>
</evidence>
<feature type="compositionally biased region" description="Basic and acidic residues" evidence="1">
    <location>
        <begin position="138"/>
        <end position="194"/>
    </location>
</feature>
<feature type="compositionally biased region" description="Basic and acidic residues" evidence="1">
    <location>
        <begin position="210"/>
        <end position="251"/>
    </location>
</feature>
<accession>A0A0G4KW71</accession>
<dbReference type="SUPFAM" id="SSF46565">
    <property type="entry name" value="Chaperone J-domain"/>
    <property type="match status" value="1"/>
</dbReference>
<evidence type="ECO:0000256" key="1">
    <source>
        <dbReference type="SAM" id="MobiDB-lite"/>
    </source>
</evidence>
<feature type="domain" description="J" evidence="2">
    <location>
        <begin position="7"/>
        <end position="75"/>
    </location>
</feature>
<dbReference type="PRINTS" id="PR00625">
    <property type="entry name" value="JDOMAIN"/>
</dbReference>
<evidence type="ECO:0000313" key="3">
    <source>
        <dbReference type="EMBL" id="CRK14002.1"/>
    </source>
</evidence>
<dbReference type="InterPro" id="IPR052594">
    <property type="entry name" value="J_domain-containing_protein"/>
</dbReference>
<reference evidence="3 4" key="1">
    <citation type="submission" date="2015-05" db="EMBL/GenBank/DDBJ databases">
        <authorList>
            <person name="Wang D.B."/>
            <person name="Wang M."/>
        </authorList>
    </citation>
    <scope>NUCLEOTIDE SEQUENCE [LARGE SCALE GENOMIC DNA]</scope>
    <source>
        <strain evidence="3">VL1</strain>
    </source>
</reference>
<dbReference type="PANTHER" id="PTHR44144">
    <property type="entry name" value="DNAJ HOMOLOG SUBFAMILY C MEMBER 9"/>
    <property type="match status" value="1"/>
</dbReference>
<sequence>MTSLPPCPYKVLGVSKDAQLSEIRTAYRKLVLKCHPDKVQDPALKAAKQDEFQRVQQAYELLGSEEERSKYDDQIKLMELQQKRRNVEANTSTARTPPRYYEVRTAEPRPDSYKTRTSTRAPSTTGSKMYSNYPPSRSYEDEIHSSARFEEAARSARRAASYDDKPSKRDDERERKRLEKLQEKERRRETEDKRSKHKSAYVEQYDDEDYRSPAKVDRKKSSSSSKKHDDKEKRERERLSTHGVEPQHMDKTQMAMMDAVRYMTSARQKAQPQLSRSQTYQEPYRRSSEAPKAREKSSHKKSSSGPKDAPATSPIAVDLSSARVPPSFLNAGTTPPMVPESPPRKTQLPRANTMREADYNRPSPQPTISRSQTYHYAGDHDMRSPASADPRGRSRNRLQAQVSESDSDDEEAERRYREARRRERRHKTHSPEPLPQDYPPPPPLTRATTARYAVNNGRTVPMHGEPVYAYRDESPPRKSKGSYYPSAHVRVAEVRPQMPSREGAYSSSGGGPYFGKVKTAKSYTPDDVQYSNIPHHRGYHEEAYA</sequence>
<proteinExistence type="predicted"/>
<dbReference type="EMBL" id="CVQH01005224">
    <property type="protein sequence ID" value="CRK14002.1"/>
    <property type="molecule type" value="Genomic_DNA"/>
</dbReference>
<feature type="region of interest" description="Disordered" evidence="1">
    <location>
        <begin position="82"/>
        <end position="545"/>
    </location>
</feature>
<feature type="compositionally biased region" description="Basic residues" evidence="1">
    <location>
        <begin position="417"/>
        <end position="428"/>
    </location>
</feature>
<gene>
    <name evidence="3" type="ORF">BN1708_011006</name>
</gene>
<dbReference type="CDD" id="cd06257">
    <property type="entry name" value="DnaJ"/>
    <property type="match status" value="1"/>
</dbReference>
<dbReference type="SMART" id="SM00271">
    <property type="entry name" value="DnaJ"/>
    <property type="match status" value="1"/>
</dbReference>
<dbReference type="GO" id="GO:0031072">
    <property type="term" value="F:heat shock protein binding"/>
    <property type="evidence" value="ECO:0007669"/>
    <property type="project" value="TreeGrafter"/>
</dbReference>
<feature type="compositionally biased region" description="Polar residues" evidence="1">
    <location>
        <begin position="115"/>
        <end position="135"/>
    </location>
</feature>
<evidence type="ECO:0000259" key="2">
    <source>
        <dbReference type="PROSITE" id="PS50076"/>
    </source>
</evidence>
<name>A0A0G4KW71_VERLO</name>
<dbReference type="AlphaFoldDB" id="A0A0G4KW71"/>
<dbReference type="Proteomes" id="UP000044602">
    <property type="component" value="Unassembled WGS sequence"/>
</dbReference>
<feature type="compositionally biased region" description="Basic and acidic residues" evidence="1">
    <location>
        <begin position="101"/>
        <end position="114"/>
    </location>
</feature>
<feature type="compositionally biased region" description="Basic and acidic residues" evidence="1">
    <location>
        <begin position="283"/>
        <end position="296"/>
    </location>
</feature>